<comment type="caution">
    <text evidence="3">The sequence shown here is derived from an EMBL/GenBank/DDBJ whole genome shotgun (WGS) entry which is preliminary data.</text>
</comment>
<name>A0ABW5PKG8_9BACL</name>
<dbReference type="EMBL" id="JBHUME010000019">
    <property type="protein sequence ID" value="MFD2615406.1"/>
    <property type="molecule type" value="Genomic_DNA"/>
</dbReference>
<organism evidence="3 4">
    <name type="scientific">Paenibacillus gansuensis</name>
    <dbReference type="NCBI Taxonomy" id="306542"/>
    <lineage>
        <taxon>Bacteria</taxon>
        <taxon>Bacillati</taxon>
        <taxon>Bacillota</taxon>
        <taxon>Bacilli</taxon>
        <taxon>Bacillales</taxon>
        <taxon>Paenibacillaceae</taxon>
        <taxon>Paenibacillus</taxon>
    </lineage>
</organism>
<sequence length="802" mass="86693">MFNAKWKLAALAAVLLAGGGSVISVYGGGASDAPGTAVMAAGAAADAQSNGNSGADGGSDGGIALTPAKPDRQDELSFFRSNGYTKPEAAVQPPVPAAKIEAGYEPIGQNGKMALYMNKKTFAIQLQDLASGYVWSSVPSAKDFQAEELNEDWKNAMQSPFIIDFFAEDAFRTTSNYRSLQGKAASMKAIDNGMEVTYELPAIQSKLTVRVALDKDGLVVRLLNDSIQEKGPSRIASVQMYPFLGSVRGGSVPGYLFIPDGSGALIRFTDNHSQFDEPYVGQIYANDIAVTGFDGMGSTVRYPVFGIVHGVNKNALVGMVEDGKMNAEIVAYPSGVNTNFYWISTRFQIRSAYFQPTSKAMGGINMYTKNKTEGDKQVRYHLLSGSKADYVGMAQEYKGYLEQNGMLPEASGSSANAGGDIPMRLDLLGSEMAPGILKRGVVKMTSFAEAQAILEDLKKAGIRNIQAGIQGWGKSGITGAQPAAPGYEKAIGGKQGLKTLLEYTKREGIGLYLNTDYTNLISGAPRVEPRADAVRMVNNRLIEYRYVGRYVSDLYKDLKGYMLSPATAQKLAAKDFSNFRKDGLDQAALNSTGFFLYSDYNKKHKLNRTKSAELYGSIGEEAAKQSLKLNISVPNDYMLKHASAYFDMPLTSAQFMYTTDTVPFVPIVMHGVMPYYAGYGNNNPDPELDMLRAIEYGANPAFLVTHEPSWKLQNTPSGFLYTTQYQDWAPEIKKQYAKANEVLKQVQQASIAGRSVPALGIVKVSYDNGVSVWVNYTSSDYKAGGVTVKARSAAAVTGGEQP</sequence>
<dbReference type="RefSeq" id="WP_377607257.1">
    <property type="nucleotide sequence ID" value="NZ_JBHUME010000019.1"/>
</dbReference>
<dbReference type="Pfam" id="PF18952">
    <property type="entry name" value="DUF5696"/>
    <property type="match status" value="1"/>
</dbReference>
<evidence type="ECO:0000256" key="1">
    <source>
        <dbReference type="SAM" id="MobiDB-lite"/>
    </source>
</evidence>
<dbReference type="InterPro" id="IPR043751">
    <property type="entry name" value="DUF5696"/>
</dbReference>
<keyword evidence="4" id="KW-1185">Reference proteome</keyword>
<proteinExistence type="predicted"/>
<dbReference type="Proteomes" id="UP001597541">
    <property type="component" value="Unassembled WGS sequence"/>
</dbReference>
<feature type="signal peptide" evidence="2">
    <location>
        <begin position="1"/>
        <end position="23"/>
    </location>
</feature>
<protein>
    <submittedName>
        <fullName evidence="3">DUF5696 domain-containing protein</fullName>
    </submittedName>
</protein>
<feature type="chain" id="PRO_5046794374" evidence="2">
    <location>
        <begin position="24"/>
        <end position="802"/>
    </location>
</feature>
<evidence type="ECO:0000313" key="3">
    <source>
        <dbReference type="EMBL" id="MFD2615406.1"/>
    </source>
</evidence>
<evidence type="ECO:0000256" key="2">
    <source>
        <dbReference type="SAM" id="SignalP"/>
    </source>
</evidence>
<keyword evidence="2" id="KW-0732">Signal</keyword>
<gene>
    <name evidence="3" type="ORF">ACFSUF_23665</name>
</gene>
<evidence type="ECO:0000313" key="4">
    <source>
        <dbReference type="Proteomes" id="UP001597541"/>
    </source>
</evidence>
<feature type="region of interest" description="Disordered" evidence="1">
    <location>
        <begin position="48"/>
        <end position="67"/>
    </location>
</feature>
<accession>A0ABW5PKG8</accession>
<reference evidence="4" key="1">
    <citation type="journal article" date="2019" name="Int. J. Syst. Evol. Microbiol.">
        <title>The Global Catalogue of Microorganisms (GCM) 10K type strain sequencing project: providing services to taxonomists for standard genome sequencing and annotation.</title>
        <authorList>
            <consortium name="The Broad Institute Genomics Platform"/>
            <consortium name="The Broad Institute Genome Sequencing Center for Infectious Disease"/>
            <person name="Wu L."/>
            <person name="Ma J."/>
        </authorList>
    </citation>
    <scope>NUCLEOTIDE SEQUENCE [LARGE SCALE GENOMIC DNA]</scope>
    <source>
        <strain evidence="4">KCTC 3950</strain>
    </source>
</reference>